<dbReference type="PRINTS" id="PR00111">
    <property type="entry name" value="ABHYDROLASE"/>
</dbReference>
<reference evidence="4" key="1">
    <citation type="journal article" date="2019" name="Int. J. Syst. Evol. Microbiol.">
        <title>The Global Catalogue of Microorganisms (GCM) 10K type strain sequencing project: providing services to taxonomists for standard genome sequencing and annotation.</title>
        <authorList>
            <consortium name="The Broad Institute Genomics Platform"/>
            <consortium name="The Broad Institute Genome Sequencing Center for Infectious Disease"/>
            <person name="Wu L."/>
            <person name="Ma J."/>
        </authorList>
    </citation>
    <scope>NUCLEOTIDE SEQUENCE [LARGE SCALE GENOMIC DNA]</scope>
    <source>
        <strain evidence="4">JCM 16373</strain>
    </source>
</reference>
<comment type="caution">
    <text evidence="3">The sequence shown here is derived from an EMBL/GenBank/DDBJ whole genome shotgun (WGS) entry which is preliminary data.</text>
</comment>
<feature type="transmembrane region" description="Helical" evidence="1">
    <location>
        <begin position="88"/>
        <end position="110"/>
    </location>
</feature>
<dbReference type="Pfam" id="PF00561">
    <property type="entry name" value="Abhydrolase_1"/>
    <property type="match status" value="1"/>
</dbReference>
<dbReference type="InterPro" id="IPR000073">
    <property type="entry name" value="AB_hydrolase_1"/>
</dbReference>
<dbReference type="PANTHER" id="PTHR43194">
    <property type="entry name" value="HYDROLASE ALPHA/BETA FOLD FAMILY"/>
    <property type="match status" value="1"/>
</dbReference>
<accession>A0ABP6C0I0</accession>
<name>A0ABP6C0I0_9ACTN</name>
<evidence type="ECO:0000313" key="3">
    <source>
        <dbReference type="EMBL" id="GAA2594293.1"/>
    </source>
</evidence>
<gene>
    <name evidence="3" type="ORF">GCM10009863_04320</name>
</gene>
<evidence type="ECO:0000259" key="2">
    <source>
        <dbReference type="Pfam" id="PF00561"/>
    </source>
</evidence>
<dbReference type="EMBL" id="BAAARJ010000001">
    <property type="protein sequence ID" value="GAA2594293.1"/>
    <property type="molecule type" value="Genomic_DNA"/>
</dbReference>
<keyword evidence="1" id="KW-0812">Transmembrane</keyword>
<keyword evidence="1" id="KW-1133">Transmembrane helix</keyword>
<organism evidence="3 4">
    <name type="scientific">Streptomyces axinellae</name>
    <dbReference type="NCBI Taxonomy" id="552788"/>
    <lineage>
        <taxon>Bacteria</taxon>
        <taxon>Bacillati</taxon>
        <taxon>Actinomycetota</taxon>
        <taxon>Actinomycetes</taxon>
        <taxon>Kitasatosporales</taxon>
        <taxon>Streptomycetaceae</taxon>
        <taxon>Streptomyces</taxon>
    </lineage>
</organism>
<sequence length="252" mass="27499">MSENGTRTVRTGGVRLVYRAWGAERGVPVVLLHCLGEDGEDWRGPLISQLGAAHPVYALDLRGHGDSDWPGAYAMDDFRRDLLGFLDALGIGAAILIGHSFGSVVAYLFAQEHPDRVARLVLEETGAMKPVRPPQEVPDRPQGEQSFDWEVKVQWTRQRNEPDPRWWDDLDRITAPTLLIGGGDRSHLPQEDLARMAERIPRARHITVAGAGHLVHEARPTEFASAVQTFLAECAGDDGGGGDDGDGAGDRS</sequence>
<feature type="domain" description="AB hydrolase-1" evidence="2">
    <location>
        <begin position="28"/>
        <end position="131"/>
    </location>
</feature>
<proteinExistence type="predicted"/>
<dbReference type="InterPro" id="IPR029058">
    <property type="entry name" value="AB_hydrolase_fold"/>
</dbReference>
<keyword evidence="1" id="KW-0472">Membrane</keyword>
<evidence type="ECO:0000313" key="4">
    <source>
        <dbReference type="Proteomes" id="UP001501447"/>
    </source>
</evidence>
<keyword evidence="3" id="KW-0378">Hydrolase</keyword>
<dbReference type="InterPro" id="IPR050228">
    <property type="entry name" value="Carboxylesterase_BioH"/>
</dbReference>
<evidence type="ECO:0000256" key="1">
    <source>
        <dbReference type="SAM" id="Phobius"/>
    </source>
</evidence>
<dbReference type="Proteomes" id="UP001501447">
    <property type="component" value="Unassembled WGS sequence"/>
</dbReference>
<dbReference type="GO" id="GO:0016787">
    <property type="term" value="F:hydrolase activity"/>
    <property type="evidence" value="ECO:0007669"/>
    <property type="project" value="UniProtKB-KW"/>
</dbReference>
<dbReference type="SUPFAM" id="SSF53474">
    <property type="entry name" value="alpha/beta-Hydrolases"/>
    <property type="match status" value="1"/>
</dbReference>
<protein>
    <submittedName>
        <fullName evidence="3">Alpha/beta hydrolase</fullName>
    </submittedName>
</protein>
<keyword evidence="4" id="KW-1185">Reference proteome</keyword>
<dbReference type="RefSeq" id="WP_344561508.1">
    <property type="nucleotide sequence ID" value="NZ_BAAARJ010000001.1"/>
</dbReference>
<dbReference type="PANTHER" id="PTHR43194:SF2">
    <property type="entry name" value="PEROXISOMAL MEMBRANE PROTEIN LPX1"/>
    <property type="match status" value="1"/>
</dbReference>
<dbReference type="Gene3D" id="3.40.50.1820">
    <property type="entry name" value="alpha/beta hydrolase"/>
    <property type="match status" value="1"/>
</dbReference>